<feature type="domain" description="Spore protein YkvP/CgeB glycosyl transferase-like" evidence="1">
    <location>
        <begin position="295"/>
        <end position="410"/>
    </location>
</feature>
<gene>
    <name evidence="2" type="ORF">CHR61_02030</name>
    <name evidence="3" type="ORF">DWZ89_11410</name>
</gene>
<comment type="caution">
    <text evidence="2">The sequence shown here is derived from an EMBL/GenBank/DDBJ whole genome shotgun (WGS) entry which is preliminary data.</text>
</comment>
<evidence type="ECO:0000313" key="4">
    <source>
        <dbReference type="Proteomes" id="UP000220438"/>
    </source>
</evidence>
<dbReference type="InterPro" id="IPR055259">
    <property type="entry name" value="YkvP/CgeB_Glyco_trans-like"/>
</dbReference>
<dbReference type="Proteomes" id="UP000261140">
    <property type="component" value="Unassembled WGS sequence"/>
</dbReference>
<name>A0A2A7BGA4_9FIRM</name>
<proteinExistence type="predicted"/>
<evidence type="ECO:0000313" key="2">
    <source>
        <dbReference type="EMBL" id="PDX90430.1"/>
    </source>
</evidence>
<dbReference type="AlphaFoldDB" id="A0A2A7BGA4"/>
<organism evidence="2 4">
    <name type="scientific">Faecalibacterium prausnitzii</name>
    <dbReference type="NCBI Taxonomy" id="853"/>
    <lineage>
        <taxon>Bacteria</taxon>
        <taxon>Bacillati</taxon>
        <taxon>Bacillota</taxon>
        <taxon>Clostridia</taxon>
        <taxon>Eubacteriales</taxon>
        <taxon>Oscillospiraceae</taxon>
        <taxon>Faecalibacterium</taxon>
    </lineage>
</organism>
<sequence>MKVLIISQPVLSKTNNMGKTLMGYFRDFSPDDISQLYLHEGVPENTDVCEKYYCFSDSDAMKSILNHKIQGKSFTKESEVFKKKDAEEVAEKDEIYKLGAAHKAWMLFVRDTIWKLSSWKNRELLKWLDRTGADVIFFAPGDGAFIYRIADEIARYLNKPLIMVCMDDFFINNRNKKEILGGIRQKNFMRVVNKTAKDCDMIFTICDEMNDAYGKLFEKKCLTLHTVAERKNVQLAQTARHVSYIGNLKCGRYKTLIDIGKALSELRDENVPNVIDVYSGTREFDCIEPLKKAPGINFCGEISAESVLEVMANSMAVIHTESFEQEMMELVRFSVSTKIAESLMYGPCLIAYGPEGIASIDYLKENNAAYVISRPEDLEKGLEEILTNKELREQIVRNARALALKNHNADVNPRKVRKWLQEVVDKSQNENSTN</sequence>
<reference evidence="3 5" key="2">
    <citation type="submission" date="2018-08" db="EMBL/GenBank/DDBJ databases">
        <title>A genome reference for cultivated species of the human gut microbiota.</title>
        <authorList>
            <person name="Zou Y."/>
            <person name="Xue W."/>
            <person name="Luo G."/>
        </authorList>
    </citation>
    <scope>NUCLEOTIDE SEQUENCE [LARGE SCALE GENOMIC DNA]</scope>
    <source>
        <strain evidence="3 5">AF36-11AT</strain>
    </source>
</reference>
<dbReference type="SUPFAM" id="SSF53756">
    <property type="entry name" value="UDP-Glycosyltransferase/glycogen phosphorylase"/>
    <property type="match status" value="1"/>
</dbReference>
<dbReference type="EMBL" id="NOUW01000007">
    <property type="protein sequence ID" value="PDX90430.1"/>
    <property type="molecule type" value="Genomic_DNA"/>
</dbReference>
<dbReference type="EMBL" id="QVEQ01000012">
    <property type="protein sequence ID" value="RGB69335.1"/>
    <property type="molecule type" value="Genomic_DNA"/>
</dbReference>
<protein>
    <submittedName>
        <fullName evidence="3">Glycosyltransferase family 1 protein</fullName>
    </submittedName>
</protein>
<dbReference type="GO" id="GO:0016740">
    <property type="term" value="F:transferase activity"/>
    <property type="evidence" value="ECO:0007669"/>
    <property type="project" value="UniProtKB-KW"/>
</dbReference>
<reference evidence="2 4" key="1">
    <citation type="journal article" date="2017" name="Front. Microbiol.">
        <title>New Insights into the Diversity of the Genus Faecalibacterium.</title>
        <authorList>
            <person name="Benevides L."/>
            <person name="Burman S."/>
            <person name="Martin R."/>
            <person name="Robert V."/>
            <person name="Thomas M."/>
            <person name="Miquel S."/>
            <person name="Chain F."/>
            <person name="Sokol H."/>
            <person name="Bermudez-Humaran L.G."/>
            <person name="Morrison M."/>
            <person name="Langella P."/>
            <person name="Azevedo V.A."/>
            <person name="Chatel J.M."/>
            <person name="Soares S."/>
        </authorList>
    </citation>
    <scope>NUCLEOTIDE SEQUENCE [LARGE SCALE GENOMIC DNA]</scope>
    <source>
        <strain evidence="2 4">AHMP21</strain>
    </source>
</reference>
<evidence type="ECO:0000259" key="1">
    <source>
        <dbReference type="Pfam" id="PF13524"/>
    </source>
</evidence>
<evidence type="ECO:0000313" key="3">
    <source>
        <dbReference type="EMBL" id="RGB69335.1"/>
    </source>
</evidence>
<dbReference type="Pfam" id="PF13524">
    <property type="entry name" value="Glyco_trans_1_2"/>
    <property type="match status" value="1"/>
</dbReference>
<evidence type="ECO:0000313" key="5">
    <source>
        <dbReference type="Proteomes" id="UP000261140"/>
    </source>
</evidence>
<dbReference type="Proteomes" id="UP000220438">
    <property type="component" value="Unassembled WGS sequence"/>
</dbReference>
<dbReference type="Gene3D" id="3.40.50.2000">
    <property type="entry name" value="Glycogen Phosphorylase B"/>
    <property type="match status" value="1"/>
</dbReference>
<dbReference type="RefSeq" id="WP_097770059.1">
    <property type="nucleotide sequence ID" value="NZ_CAXSZA010000004.1"/>
</dbReference>
<accession>A0A2A7BGA4</accession>
<keyword evidence="3" id="KW-0808">Transferase</keyword>